<dbReference type="PROSITE" id="PS50103">
    <property type="entry name" value="ZF_C3H1"/>
    <property type="match status" value="1"/>
</dbReference>
<feature type="domain" description="C3H1-type" evidence="3">
    <location>
        <begin position="446"/>
        <end position="473"/>
    </location>
</feature>
<evidence type="ECO:0000256" key="1">
    <source>
        <dbReference type="PROSITE-ProRule" id="PRU00723"/>
    </source>
</evidence>
<keyword evidence="1" id="KW-0479">Metal-binding</keyword>
<feature type="region of interest" description="Disordered" evidence="2">
    <location>
        <begin position="26"/>
        <end position="73"/>
    </location>
</feature>
<accession>A0A3R7LDU8</accession>
<keyword evidence="1" id="KW-0862">Zinc</keyword>
<gene>
    <name evidence="4" type="ORF">Tco025E_01261</name>
</gene>
<evidence type="ECO:0000313" key="5">
    <source>
        <dbReference type="Proteomes" id="UP000284403"/>
    </source>
</evidence>
<dbReference type="GO" id="GO:0008270">
    <property type="term" value="F:zinc ion binding"/>
    <property type="evidence" value="ECO:0007669"/>
    <property type="project" value="UniProtKB-KW"/>
</dbReference>
<evidence type="ECO:0000313" key="4">
    <source>
        <dbReference type="EMBL" id="RNF26420.1"/>
    </source>
</evidence>
<dbReference type="GeneID" id="40314872"/>
<dbReference type="PANTHER" id="PTHR19851:SF7">
    <property type="entry name" value="F-BOX DOMAIN-CONTAINING PROTEIN"/>
    <property type="match status" value="1"/>
</dbReference>
<dbReference type="Proteomes" id="UP000284403">
    <property type="component" value="Unassembled WGS sequence"/>
</dbReference>
<reference evidence="4 5" key="1">
    <citation type="journal article" date="2018" name="BMC Genomics">
        <title>Genomic comparison of Trypanosoma conorhini and Trypanosoma rangeli to Trypanosoma cruzi strains of high and low virulence.</title>
        <authorList>
            <person name="Bradwell K.R."/>
            <person name="Koparde V.N."/>
            <person name="Matveyev A.V."/>
            <person name="Serrano M.G."/>
            <person name="Alves J.M."/>
            <person name="Parikh H."/>
            <person name="Huang B."/>
            <person name="Lee V."/>
            <person name="Espinosa-Alvarez O."/>
            <person name="Ortiz P.A."/>
            <person name="Costa-Martins A.G."/>
            <person name="Teixeira M.M."/>
            <person name="Buck G.A."/>
        </authorList>
    </citation>
    <scope>NUCLEOTIDE SEQUENCE [LARGE SCALE GENOMIC DNA]</scope>
    <source>
        <strain evidence="4 5">025E</strain>
    </source>
</reference>
<feature type="compositionally biased region" description="Basic residues" evidence="2">
    <location>
        <begin position="26"/>
        <end position="38"/>
    </location>
</feature>
<dbReference type="AlphaFoldDB" id="A0A3R7LDU8"/>
<feature type="compositionally biased region" description="Low complexity" evidence="2">
    <location>
        <begin position="297"/>
        <end position="315"/>
    </location>
</feature>
<comment type="caution">
    <text evidence="4">The sequence shown here is derived from an EMBL/GenBank/DDBJ whole genome shotgun (WGS) entry which is preliminary data.</text>
</comment>
<keyword evidence="5" id="KW-1185">Reference proteome</keyword>
<dbReference type="RefSeq" id="XP_029231626.1">
    <property type="nucleotide sequence ID" value="XM_029368199.1"/>
</dbReference>
<protein>
    <submittedName>
        <fullName evidence="4">Glucoamylase-like protein</fullName>
    </submittedName>
</protein>
<sequence>MPGASSPTATATAAADCLLGENSLRHQRSRNAAVRRHTPSTAPQSSQNDHHHHHHHHYHYHYQHQRHHQQLQQQQNENLLAHMTPANAQFVPLLPPRIHSILYHRFVGHTAESSSSQWHGAQVVPAGGSLPFPATCLRTPSGPGRQLQSHATCNFPATVPANRRASTFSEEAGAMPVRVTVITPSPYSENASLGNGSVSPATTRGCQTTETKRRLYTSPMMYSPGVSPSRGIGHSSVELTGRALEKELRAAEKDDLLQVLLELSSCNQEAACFIQSKASLFSLRRATMSGRKQGENTDSAPASEAAATTTNTAASVPDKAPERLPKGVSFGILDRCCDSTHVTPSKPLTFEADTSLSNSCEKFTSAGGASPANLSSRDTASMQVRLLTPSKQSVVQEGGEKKRTSAQGVLAEACVKAEDRPWCNEVHPCLRWYRSCRHPTSCPFASMPQNLCLNWVRGSCMLGAECSGVHRLPDTCPSDVLTLFELCHGADRAAVAHEKLQPQLLQQQQQQQLHPNCIPTHAVCAVPNLQRCEGPSTPVVQIISDYGGMPASLEHHYHELRHWHQETALPSQEQQGEDGNCRCRSCRTPSTEFDSPGRGREEQLWEQSQYSPPTAAQPVSRCLDASFTAAECLENTIAGEVTSTPSWRESASNSTLQIVAACGAWDEEEGTEFFPLQHTRTRTQSPVVP</sequence>
<feature type="compositionally biased region" description="Basic residues" evidence="2">
    <location>
        <begin position="50"/>
        <end position="69"/>
    </location>
</feature>
<feature type="region of interest" description="Disordered" evidence="2">
    <location>
        <begin position="589"/>
        <end position="610"/>
    </location>
</feature>
<name>A0A3R7LDU8_9TRYP</name>
<dbReference type="EMBL" id="MKKU01000042">
    <property type="protein sequence ID" value="RNF26420.1"/>
    <property type="molecule type" value="Genomic_DNA"/>
</dbReference>
<evidence type="ECO:0000259" key="3">
    <source>
        <dbReference type="PROSITE" id="PS50103"/>
    </source>
</evidence>
<dbReference type="OrthoDB" id="266897at2759"/>
<keyword evidence="1" id="KW-0863">Zinc-finger</keyword>
<feature type="zinc finger region" description="C3H1-type" evidence="1">
    <location>
        <begin position="446"/>
        <end position="473"/>
    </location>
</feature>
<evidence type="ECO:0000256" key="2">
    <source>
        <dbReference type="SAM" id="MobiDB-lite"/>
    </source>
</evidence>
<organism evidence="4 5">
    <name type="scientific">Trypanosoma conorhini</name>
    <dbReference type="NCBI Taxonomy" id="83891"/>
    <lineage>
        <taxon>Eukaryota</taxon>
        <taxon>Discoba</taxon>
        <taxon>Euglenozoa</taxon>
        <taxon>Kinetoplastea</taxon>
        <taxon>Metakinetoplastina</taxon>
        <taxon>Trypanosomatida</taxon>
        <taxon>Trypanosomatidae</taxon>
        <taxon>Trypanosoma</taxon>
    </lineage>
</organism>
<dbReference type="InterPro" id="IPR000571">
    <property type="entry name" value="Znf_CCCH"/>
</dbReference>
<dbReference type="PANTHER" id="PTHR19851">
    <property type="entry name" value="OS02G0203500 PROTEIN"/>
    <property type="match status" value="1"/>
</dbReference>
<proteinExistence type="predicted"/>
<feature type="region of interest" description="Disordered" evidence="2">
    <location>
        <begin position="291"/>
        <end position="321"/>
    </location>
</feature>